<evidence type="ECO:0000259" key="6">
    <source>
        <dbReference type="Pfam" id="PF01212"/>
    </source>
</evidence>
<feature type="region of interest" description="Disordered" evidence="5">
    <location>
        <begin position="17"/>
        <end position="43"/>
    </location>
</feature>
<sequence>MEEDLIASQGHLVVEDALPDVGDIPEHEYPKATPVRSRKTKKRGPDDFILKQIKTEDGATVEKKVKVYTQRYRKAWQRLPECRGWLRMGSTVERAHCSVCNKELTAGKSEVLKHAAGKKHQRRMELAAAGQLGGAGAPIEDADMPVMRTASIGPLEGAPHHTVDLRSDTVTYPSIKMKEAMFRAPVGDDVFGEDPTVKELEKKIASLLGKESALLVPSGTMANLICVLTHCWMRGSEVILGDQSHLHVWAQGGIAQIGNIHHRTLKNLPDGSFSLTELKALVRGDDPHWPVTSLVCIENTQNMLGGKALPLRWLDEIGAVCQELGLPLHCDGARLLNAAVAVGQPPSRLVRHCQSVAFCINKGLGAPMGSLVVGSKEFIERAIRVRKVLGGGLHQAGMFAAAGLYALEHVAPRLAWDHTHARAIAQGVKEMHSSAVTVDLKEVQTNMVLLTTDNIRVNAKKLCDRLAMVSDEEAEELDEQTVVMMLPITDTVVRCMTHCALTKSDIASVVKKLKFVINEYDSMVFLEYKIEVGQG</sequence>
<dbReference type="RefSeq" id="XP_018011212.1">
    <property type="nucleotide sequence ID" value="XM_018155723.2"/>
</dbReference>
<feature type="domain" description="Aromatic amino acid beta-eliminating lyase/threonine aldolase" evidence="6">
    <location>
        <begin position="164"/>
        <end position="450"/>
    </location>
</feature>
<evidence type="ECO:0000313" key="8">
    <source>
        <dbReference type="RefSeq" id="XP_018011212.1"/>
    </source>
</evidence>
<keyword evidence="7" id="KW-1185">Reference proteome</keyword>
<dbReference type="FunFam" id="3.40.640.10:FF:000030">
    <property type="entry name" value="Low-specificity L-threonine aldolase"/>
    <property type="match status" value="1"/>
</dbReference>
<dbReference type="InterPro" id="IPR015421">
    <property type="entry name" value="PyrdxlP-dep_Trfase_major"/>
</dbReference>
<name>A0A8B7NC86_HYAAZ</name>
<dbReference type="GO" id="GO:0008732">
    <property type="term" value="F:L-allo-threonine aldolase activity"/>
    <property type="evidence" value="ECO:0007669"/>
    <property type="project" value="TreeGrafter"/>
</dbReference>
<dbReference type="Proteomes" id="UP000694843">
    <property type="component" value="Unplaced"/>
</dbReference>
<dbReference type="InterPro" id="IPR001597">
    <property type="entry name" value="ArAA_b-elim_lyase/Thr_aldolase"/>
</dbReference>
<dbReference type="PANTHER" id="PTHR48097:SF9">
    <property type="entry name" value="L-THREONINE ALDOLASE"/>
    <property type="match status" value="1"/>
</dbReference>
<evidence type="ECO:0000313" key="7">
    <source>
        <dbReference type="Proteomes" id="UP000694843"/>
    </source>
</evidence>
<dbReference type="InterPro" id="IPR015422">
    <property type="entry name" value="PyrdxlP-dep_Trfase_small"/>
</dbReference>
<dbReference type="Gene3D" id="3.90.1150.10">
    <property type="entry name" value="Aspartate Aminotransferase, domain 1"/>
    <property type="match status" value="1"/>
</dbReference>
<reference evidence="8" key="1">
    <citation type="submission" date="2025-08" db="UniProtKB">
        <authorList>
            <consortium name="RefSeq"/>
        </authorList>
    </citation>
    <scope>IDENTIFICATION</scope>
    <source>
        <tissue evidence="8">Whole organism</tissue>
    </source>
</reference>
<dbReference type="GeneID" id="108668492"/>
<keyword evidence="4" id="KW-0456">Lyase</keyword>
<accession>A0A8B7NC86</accession>
<dbReference type="SUPFAM" id="SSF53383">
    <property type="entry name" value="PLP-dependent transferases"/>
    <property type="match status" value="1"/>
</dbReference>
<dbReference type="AlphaFoldDB" id="A0A8B7NC86"/>
<dbReference type="OrthoDB" id="10261951at2759"/>
<dbReference type="KEGG" id="hazt:108668492"/>
<evidence type="ECO:0000256" key="1">
    <source>
        <dbReference type="ARBA" id="ARBA00001933"/>
    </source>
</evidence>
<evidence type="ECO:0000256" key="3">
    <source>
        <dbReference type="ARBA" id="ARBA00022898"/>
    </source>
</evidence>
<organism evidence="7 8">
    <name type="scientific">Hyalella azteca</name>
    <name type="common">Amphipod</name>
    <dbReference type="NCBI Taxonomy" id="294128"/>
    <lineage>
        <taxon>Eukaryota</taxon>
        <taxon>Metazoa</taxon>
        <taxon>Ecdysozoa</taxon>
        <taxon>Arthropoda</taxon>
        <taxon>Crustacea</taxon>
        <taxon>Multicrustacea</taxon>
        <taxon>Malacostraca</taxon>
        <taxon>Eumalacostraca</taxon>
        <taxon>Peracarida</taxon>
        <taxon>Amphipoda</taxon>
        <taxon>Senticaudata</taxon>
        <taxon>Talitrida</taxon>
        <taxon>Talitroidea</taxon>
        <taxon>Hyalellidae</taxon>
        <taxon>Hyalella</taxon>
    </lineage>
</organism>
<comment type="cofactor">
    <cofactor evidence="1">
        <name>pyridoxal 5'-phosphate</name>
        <dbReference type="ChEBI" id="CHEBI:597326"/>
    </cofactor>
</comment>
<evidence type="ECO:0000256" key="5">
    <source>
        <dbReference type="SAM" id="MobiDB-lite"/>
    </source>
</evidence>
<evidence type="ECO:0000256" key="2">
    <source>
        <dbReference type="ARBA" id="ARBA00006966"/>
    </source>
</evidence>
<dbReference type="GO" id="GO:0005829">
    <property type="term" value="C:cytosol"/>
    <property type="evidence" value="ECO:0007669"/>
    <property type="project" value="TreeGrafter"/>
</dbReference>
<proteinExistence type="inferred from homology"/>
<gene>
    <name evidence="8" type="primary">LOC108668492</name>
</gene>
<comment type="similarity">
    <text evidence="2">Belongs to the threonine aldolase family.</text>
</comment>
<dbReference type="InterPro" id="IPR015424">
    <property type="entry name" value="PyrdxlP-dep_Trfase"/>
</dbReference>
<dbReference type="Gene3D" id="3.40.640.10">
    <property type="entry name" value="Type I PLP-dependent aspartate aminotransferase-like (Major domain)"/>
    <property type="match status" value="1"/>
</dbReference>
<dbReference type="Pfam" id="PF01212">
    <property type="entry name" value="Beta_elim_lyase"/>
    <property type="match status" value="1"/>
</dbReference>
<evidence type="ECO:0000256" key="4">
    <source>
        <dbReference type="ARBA" id="ARBA00023239"/>
    </source>
</evidence>
<keyword evidence="3" id="KW-0663">Pyridoxal phosphate</keyword>
<dbReference type="GO" id="GO:0006567">
    <property type="term" value="P:L-threonine catabolic process"/>
    <property type="evidence" value="ECO:0007669"/>
    <property type="project" value="TreeGrafter"/>
</dbReference>
<dbReference type="InterPro" id="IPR023603">
    <property type="entry name" value="Low_specificity_L-TA-like"/>
</dbReference>
<dbReference type="GO" id="GO:0006545">
    <property type="term" value="P:glycine biosynthetic process"/>
    <property type="evidence" value="ECO:0007669"/>
    <property type="project" value="TreeGrafter"/>
</dbReference>
<protein>
    <submittedName>
        <fullName evidence="8">Probable low-specificity L-threonine aldolase 2</fullName>
    </submittedName>
</protein>
<dbReference type="OMA" id="VINEYDS"/>
<dbReference type="NCBIfam" id="NF041359">
    <property type="entry name" value="GntG_guanitoxin"/>
    <property type="match status" value="1"/>
</dbReference>
<dbReference type="PANTHER" id="PTHR48097">
    <property type="entry name" value="L-THREONINE ALDOLASE-RELATED"/>
    <property type="match status" value="1"/>
</dbReference>